<dbReference type="InterPro" id="IPR023772">
    <property type="entry name" value="DNA-bd_HTH_TetR-type_CS"/>
</dbReference>
<evidence type="ECO:0000256" key="3">
    <source>
        <dbReference type="PROSITE-ProRule" id="PRU00335"/>
    </source>
</evidence>
<dbReference type="InterPro" id="IPR009057">
    <property type="entry name" value="Homeodomain-like_sf"/>
</dbReference>
<dbReference type="SUPFAM" id="SSF46689">
    <property type="entry name" value="Homeodomain-like"/>
    <property type="match status" value="1"/>
</dbReference>
<dbReference type="Proteomes" id="UP000182762">
    <property type="component" value="Unassembled WGS sequence"/>
</dbReference>
<feature type="domain" description="HTH tetR-type" evidence="4">
    <location>
        <begin position="2"/>
        <end position="62"/>
    </location>
</feature>
<dbReference type="PANTHER" id="PTHR43479:SF22">
    <property type="entry name" value="TRANSCRIPTIONAL REGULATOR, TETR FAMILY"/>
    <property type="match status" value="1"/>
</dbReference>
<feature type="DNA-binding region" description="H-T-H motif" evidence="3">
    <location>
        <begin position="25"/>
        <end position="44"/>
    </location>
</feature>
<dbReference type="RefSeq" id="WP_061804712.1">
    <property type="nucleotide sequence ID" value="NZ_FOXX01000005.1"/>
</dbReference>
<accession>A0A1I5ZYH7</accession>
<reference evidence="5 6" key="1">
    <citation type="submission" date="2016-10" db="EMBL/GenBank/DDBJ databases">
        <authorList>
            <person name="Varghese N."/>
            <person name="Submissions S."/>
        </authorList>
    </citation>
    <scope>NUCLEOTIDE SEQUENCE [LARGE SCALE GENOMIC DNA]</scope>
    <source>
        <strain evidence="5 6">DSM 13796</strain>
    </source>
</reference>
<evidence type="ECO:0000256" key="2">
    <source>
        <dbReference type="ARBA" id="ARBA00023125"/>
    </source>
</evidence>
<dbReference type="GeneID" id="93710990"/>
<dbReference type="Pfam" id="PF00440">
    <property type="entry name" value="TetR_N"/>
    <property type="match status" value="1"/>
</dbReference>
<comment type="caution">
    <text evidence="5">The sequence shown here is derived from an EMBL/GenBank/DDBJ whole genome shotgun (WGS) entry which is preliminary data.</text>
</comment>
<evidence type="ECO:0000313" key="5">
    <source>
        <dbReference type="EMBL" id="SFQ61455.1"/>
    </source>
</evidence>
<protein>
    <submittedName>
        <fullName evidence="5">Transcriptional regulator, TetR family</fullName>
    </submittedName>
</protein>
<dbReference type="EMBL" id="FOXX01000005">
    <property type="protein sequence ID" value="SFQ61455.1"/>
    <property type="molecule type" value="Genomic_DNA"/>
</dbReference>
<dbReference type="InterPro" id="IPR001647">
    <property type="entry name" value="HTH_TetR"/>
</dbReference>
<organism evidence="5 6">
    <name type="scientific">Priestia endophytica DSM 13796</name>
    <dbReference type="NCBI Taxonomy" id="1121089"/>
    <lineage>
        <taxon>Bacteria</taxon>
        <taxon>Bacillati</taxon>
        <taxon>Bacillota</taxon>
        <taxon>Bacilli</taxon>
        <taxon>Bacillales</taxon>
        <taxon>Bacillaceae</taxon>
        <taxon>Priestia</taxon>
    </lineage>
</organism>
<proteinExistence type="predicted"/>
<name>A0A1I5ZYH7_9BACI</name>
<keyword evidence="6" id="KW-1185">Reference proteome</keyword>
<evidence type="ECO:0000256" key="1">
    <source>
        <dbReference type="ARBA" id="ARBA00022491"/>
    </source>
</evidence>
<evidence type="ECO:0000313" key="6">
    <source>
        <dbReference type="Proteomes" id="UP000182762"/>
    </source>
</evidence>
<keyword evidence="1" id="KW-0678">Repressor</keyword>
<gene>
    <name evidence="5" type="ORF">SAMN02745910_02338</name>
</gene>
<keyword evidence="2 3" id="KW-0238">DNA-binding</keyword>
<dbReference type="InterPro" id="IPR050624">
    <property type="entry name" value="HTH-type_Tx_Regulator"/>
</dbReference>
<evidence type="ECO:0000259" key="4">
    <source>
        <dbReference type="PROSITE" id="PS50977"/>
    </source>
</evidence>
<dbReference type="Gene3D" id="1.10.357.10">
    <property type="entry name" value="Tetracycline Repressor, domain 2"/>
    <property type="match status" value="1"/>
</dbReference>
<dbReference type="PROSITE" id="PS01081">
    <property type="entry name" value="HTH_TETR_1"/>
    <property type="match status" value="1"/>
</dbReference>
<dbReference type="PANTHER" id="PTHR43479">
    <property type="entry name" value="ACREF/ENVCD OPERON REPRESSOR-RELATED"/>
    <property type="match status" value="1"/>
</dbReference>
<dbReference type="PROSITE" id="PS50977">
    <property type="entry name" value="HTH_TETR_2"/>
    <property type="match status" value="1"/>
</dbReference>
<sequence length="292" mass="34420">MNEKKLKIIQEASMLFAEKGFHSTSVQEIAEKSGISKGAFYLYFQSKEELVTSLIDYYINQLEQSLESLESEDLSPKDKLISQIKFQYEFVHQNKQLIIGQFDQLMMFGEGMKDRIYSFKTRLFHWVESLLYEIYGESIHLLVYDIYYLLEGIQSSYYRLIFIEDFSIDSDRLSTFIFDRIDDIVQAMIEKNIEPLIEEDTLHQVFDRIRARKKERIFPLLSAIEHEIKALDASPKTKSHLLEIVNYLTEEAKNDEIKGVIFKGMLANFTDYDALRPYCEKLARELDIELLM</sequence>
<dbReference type="PRINTS" id="PR00455">
    <property type="entry name" value="HTHTETR"/>
</dbReference>